<dbReference type="AlphaFoldDB" id="A0A6L2JBI8"/>
<feature type="transmembrane region" description="Helical" evidence="1">
    <location>
        <begin position="15"/>
        <end position="33"/>
    </location>
</feature>
<protein>
    <submittedName>
        <fullName evidence="2">Reverse transcriptase domain-containing protein</fullName>
    </submittedName>
</protein>
<accession>A0A6L2JBI8</accession>
<name>A0A6L2JBI8_TANCI</name>
<evidence type="ECO:0000256" key="1">
    <source>
        <dbReference type="SAM" id="Phobius"/>
    </source>
</evidence>
<keyword evidence="2" id="KW-0808">Transferase</keyword>
<evidence type="ECO:0000313" key="2">
    <source>
        <dbReference type="EMBL" id="GEU34209.1"/>
    </source>
</evidence>
<keyword evidence="1" id="KW-0812">Transmembrane</keyword>
<gene>
    <name evidence="2" type="ORF">Tci_006187</name>
</gene>
<reference evidence="2" key="1">
    <citation type="journal article" date="2019" name="Sci. Rep.">
        <title>Draft genome of Tanacetum cinerariifolium, the natural source of mosquito coil.</title>
        <authorList>
            <person name="Yamashiro T."/>
            <person name="Shiraishi A."/>
            <person name="Satake H."/>
            <person name="Nakayama K."/>
        </authorList>
    </citation>
    <scope>NUCLEOTIDE SEQUENCE</scope>
</reference>
<dbReference type="EMBL" id="BKCJ010000551">
    <property type="protein sequence ID" value="GEU34209.1"/>
    <property type="molecule type" value="Genomic_DNA"/>
</dbReference>
<keyword evidence="2" id="KW-0548">Nucleotidyltransferase</keyword>
<keyword evidence="2" id="KW-0695">RNA-directed DNA polymerase</keyword>
<proteinExistence type="predicted"/>
<keyword evidence="1" id="KW-1133">Transmembrane helix</keyword>
<sequence>MIGGFGNDEPKEADLGLLKLAFIIVGIHTVLNLKRSKFYDFLVFLPALDLLEKQKVQAIIASESATEAKFLAVLGDEARVQKALLDSFVGLSVLNQCFSIATTPKTARGLPRSIEGNVTASKSQTLEEAINISHRLMDQHGRWKMRMRLAASV</sequence>
<keyword evidence="1" id="KW-0472">Membrane</keyword>
<dbReference type="GO" id="GO:0003964">
    <property type="term" value="F:RNA-directed DNA polymerase activity"/>
    <property type="evidence" value="ECO:0007669"/>
    <property type="project" value="UniProtKB-KW"/>
</dbReference>
<comment type="caution">
    <text evidence="2">The sequence shown here is derived from an EMBL/GenBank/DDBJ whole genome shotgun (WGS) entry which is preliminary data.</text>
</comment>
<organism evidence="2">
    <name type="scientific">Tanacetum cinerariifolium</name>
    <name type="common">Dalmatian daisy</name>
    <name type="synonym">Chrysanthemum cinerariifolium</name>
    <dbReference type="NCBI Taxonomy" id="118510"/>
    <lineage>
        <taxon>Eukaryota</taxon>
        <taxon>Viridiplantae</taxon>
        <taxon>Streptophyta</taxon>
        <taxon>Embryophyta</taxon>
        <taxon>Tracheophyta</taxon>
        <taxon>Spermatophyta</taxon>
        <taxon>Magnoliopsida</taxon>
        <taxon>eudicotyledons</taxon>
        <taxon>Gunneridae</taxon>
        <taxon>Pentapetalae</taxon>
        <taxon>asterids</taxon>
        <taxon>campanulids</taxon>
        <taxon>Asterales</taxon>
        <taxon>Asteraceae</taxon>
        <taxon>Asteroideae</taxon>
        <taxon>Anthemideae</taxon>
        <taxon>Anthemidinae</taxon>
        <taxon>Tanacetum</taxon>
    </lineage>
</organism>